<dbReference type="AlphaFoldDB" id="A0A3M0FX36"/>
<keyword evidence="1" id="KW-0472">Membrane</keyword>
<name>A0A3M0FX36_9ACTN</name>
<feature type="transmembrane region" description="Helical" evidence="1">
    <location>
        <begin position="83"/>
        <end position="104"/>
    </location>
</feature>
<proteinExistence type="predicted"/>
<accession>A0A3M0FX36</accession>
<dbReference type="RefSeq" id="WP_121902741.1">
    <property type="nucleotide sequence ID" value="NZ_REFW01000007.1"/>
</dbReference>
<organism evidence="2 3">
    <name type="scientific">Tessaracoccus antarcticus</name>
    <dbReference type="NCBI Taxonomy" id="2479848"/>
    <lineage>
        <taxon>Bacteria</taxon>
        <taxon>Bacillati</taxon>
        <taxon>Actinomycetota</taxon>
        <taxon>Actinomycetes</taxon>
        <taxon>Propionibacteriales</taxon>
        <taxon>Propionibacteriaceae</taxon>
        <taxon>Tessaracoccus</taxon>
    </lineage>
</organism>
<keyword evidence="1" id="KW-0812">Transmembrane</keyword>
<evidence type="ECO:0000256" key="1">
    <source>
        <dbReference type="SAM" id="Phobius"/>
    </source>
</evidence>
<keyword evidence="1" id="KW-1133">Transmembrane helix</keyword>
<evidence type="ECO:0000313" key="3">
    <source>
        <dbReference type="Proteomes" id="UP000275256"/>
    </source>
</evidence>
<reference evidence="2 3" key="1">
    <citation type="submission" date="2018-10" db="EMBL/GenBank/DDBJ databases">
        <title>Tessaracoccus antarcticuss sp. nov., isolated from sediment.</title>
        <authorList>
            <person name="Zhou L.Y."/>
            <person name="Du Z.J."/>
        </authorList>
    </citation>
    <scope>NUCLEOTIDE SEQUENCE [LARGE SCALE GENOMIC DNA]</scope>
    <source>
        <strain evidence="2 3">JDX10</strain>
    </source>
</reference>
<feature type="transmembrane region" description="Helical" evidence="1">
    <location>
        <begin position="12"/>
        <end position="32"/>
    </location>
</feature>
<dbReference type="EMBL" id="REFW01000007">
    <property type="protein sequence ID" value="RMB57241.1"/>
    <property type="molecule type" value="Genomic_DNA"/>
</dbReference>
<dbReference type="Proteomes" id="UP000275256">
    <property type="component" value="Unassembled WGS sequence"/>
</dbReference>
<sequence>MNDTQHQDGYPWTWEPAALTAILLLIIAVLAMQIGRTTALLISGAGLLWPTSRHVVTSIGGIIGGDTTAGLPSYVETLAPMWLVWTMAALAAAVMCGATGWAVWRLRGRAVKGMASTDQARHLLGLRRLRRTRRIIRPDLYPKARR</sequence>
<gene>
    <name evidence="2" type="ORF">EAX62_15990</name>
</gene>
<comment type="caution">
    <text evidence="2">The sequence shown here is derived from an EMBL/GenBank/DDBJ whole genome shotgun (WGS) entry which is preliminary data.</text>
</comment>
<evidence type="ECO:0008006" key="4">
    <source>
        <dbReference type="Google" id="ProtNLM"/>
    </source>
</evidence>
<keyword evidence="3" id="KW-1185">Reference proteome</keyword>
<protein>
    <recommendedName>
        <fullName evidence="4">Conjugal transfer protein</fullName>
    </recommendedName>
</protein>
<evidence type="ECO:0000313" key="2">
    <source>
        <dbReference type="EMBL" id="RMB57241.1"/>
    </source>
</evidence>